<evidence type="ECO:0000313" key="2">
    <source>
        <dbReference type="EMBL" id="KAF7288268.1"/>
    </source>
</evidence>
<comment type="caution">
    <text evidence="2">The sequence shown here is derived from an EMBL/GenBank/DDBJ whole genome shotgun (WGS) entry which is preliminary data.</text>
</comment>
<proteinExistence type="predicted"/>
<dbReference type="EMBL" id="JACAZE010000042">
    <property type="protein sequence ID" value="KAF7288268.1"/>
    <property type="molecule type" value="Genomic_DNA"/>
</dbReference>
<evidence type="ECO:0000256" key="1">
    <source>
        <dbReference type="SAM" id="MobiDB-lite"/>
    </source>
</evidence>
<reference evidence="2" key="1">
    <citation type="submission" date="2020-05" db="EMBL/GenBank/DDBJ databases">
        <title>Mycena genomes resolve the evolution of fungal bioluminescence.</title>
        <authorList>
            <person name="Tsai I.J."/>
        </authorList>
    </citation>
    <scope>NUCLEOTIDE SEQUENCE</scope>
    <source>
        <strain evidence="2">110903Hualien_Pintung</strain>
    </source>
</reference>
<evidence type="ECO:0000313" key="3">
    <source>
        <dbReference type="Proteomes" id="UP000613580"/>
    </source>
</evidence>
<dbReference type="AlphaFoldDB" id="A0A8H6RWN2"/>
<dbReference type="Proteomes" id="UP000613580">
    <property type="component" value="Unassembled WGS sequence"/>
</dbReference>
<feature type="region of interest" description="Disordered" evidence="1">
    <location>
        <begin position="205"/>
        <end position="244"/>
    </location>
</feature>
<name>A0A8H6RWN2_MYCCL</name>
<sequence length="296" mass="32352">MPPKASVRGHGKQSKRKITPYRPPREQIFFYIHNLWQTSWPQPTPKELAPPQVDQAIAWFLILTRALTGTLPCPEHVILFKGTGQAVCDSIIQLDAADISASIDVFDAILGGHNPDEFLHPGVQYAIDRSSAKISIFKYDYEHRGSPETQLRWDAYTASEELKAREDDPLKSLDMNLNALKTGQQYPSAPPRHPSRVPALVFPATSRSSLLPPTQTSSAQPGTYTDATAPTTLPSSTPDLFAGPSTVPAALALSGSRAPSSPPATNPDSATLLSIPATRHYARFRIEDESPFEFSV</sequence>
<protein>
    <submittedName>
        <fullName evidence="2">Uncharacterized protein</fullName>
    </submittedName>
</protein>
<feature type="compositionally biased region" description="Polar residues" evidence="1">
    <location>
        <begin position="205"/>
        <end position="223"/>
    </location>
</feature>
<feature type="compositionally biased region" description="Low complexity" evidence="1">
    <location>
        <begin position="225"/>
        <end position="240"/>
    </location>
</feature>
<feature type="region of interest" description="Disordered" evidence="1">
    <location>
        <begin position="252"/>
        <end position="271"/>
    </location>
</feature>
<gene>
    <name evidence="2" type="ORF">HMN09_01411500</name>
</gene>
<keyword evidence="3" id="KW-1185">Reference proteome</keyword>
<accession>A0A8H6RWN2</accession>
<organism evidence="2 3">
    <name type="scientific">Mycena chlorophos</name>
    <name type="common">Agaric fungus</name>
    <name type="synonym">Agaricus chlorophos</name>
    <dbReference type="NCBI Taxonomy" id="658473"/>
    <lineage>
        <taxon>Eukaryota</taxon>
        <taxon>Fungi</taxon>
        <taxon>Dikarya</taxon>
        <taxon>Basidiomycota</taxon>
        <taxon>Agaricomycotina</taxon>
        <taxon>Agaricomycetes</taxon>
        <taxon>Agaricomycetidae</taxon>
        <taxon>Agaricales</taxon>
        <taxon>Marasmiineae</taxon>
        <taxon>Mycenaceae</taxon>
        <taxon>Mycena</taxon>
    </lineage>
</organism>